<feature type="domain" description="DM2" evidence="7">
    <location>
        <begin position="222"/>
        <end position="259"/>
    </location>
</feature>
<dbReference type="InterPro" id="IPR043132">
    <property type="entry name" value="BCAT-like_C"/>
</dbReference>
<comment type="catalytic activity">
    <reaction evidence="6">
        <text>L-isoleucine + 2-oxoglutarate = (S)-3-methyl-2-oxopentanoate + L-glutamate</text>
        <dbReference type="Rhea" id="RHEA:24801"/>
        <dbReference type="ChEBI" id="CHEBI:16810"/>
        <dbReference type="ChEBI" id="CHEBI:29985"/>
        <dbReference type="ChEBI" id="CHEBI:35146"/>
        <dbReference type="ChEBI" id="CHEBI:58045"/>
        <dbReference type="EC" id="2.6.1.42"/>
    </reaction>
</comment>
<dbReference type="Pfam" id="PF01063">
    <property type="entry name" value="Aminotran_4"/>
    <property type="match status" value="1"/>
</dbReference>
<dbReference type="AlphaFoldDB" id="A0A834GBG8"/>
<dbReference type="EC" id="2.6.1.42" evidence="6"/>
<name>A0A834GBG8_RHOSS</name>
<evidence type="ECO:0000256" key="5">
    <source>
        <dbReference type="RuleBase" id="RU004516"/>
    </source>
</evidence>
<dbReference type="Proteomes" id="UP000626092">
    <property type="component" value="Unassembled WGS sequence"/>
</dbReference>
<evidence type="ECO:0000256" key="6">
    <source>
        <dbReference type="RuleBase" id="RU004517"/>
    </source>
</evidence>
<dbReference type="GO" id="GO:0004084">
    <property type="term" value="F:branched-chain-amino-acid transaminase activity"/>
    <property type="evidence" value="ECO:0007669"/>
    <property type="project" value="UniProtKB-EC"/>
</dbReference>
<dbReference type="GO" id="GO:0009507">
    <property type="term" value="C:chloroplast"/>
    <property type="evidence" value="ECO:0007669"/>
    <property type="project" value="TreeGrafter"/>
</dbReference>
<evidence type="ECO:0000256" key="3">
    <source>
        <dbReference type="ARBA" id="ARBA00022898"/>
    </source>
</evidence>
<dbReference type="PANTHER" id="PTHR42825:SF2">
    <property type="entry name" value="BRANCHED-CHAIN-AMINO-ACID AMINOTRANSFERASE 3, CHLOROPLASTIC-RELATED"/>
    <property type="match status" value="1"/>
</dbReference>
<keyword evidence="6" id="KW-0028">Amino-acid biosynthesis</keyword>
<dbReference type="Pfam" id="PF26055">
    <property type="entry name" value="Mtase_EDM2"/>
    <property type="match status" value="1"/>
</dbReference>
<comment type="cofactor">
    <cofactor evidence="1 5">
        <name>pyridoxal 5'-phosphate</name>
        <dbReference type="ChEBI" id="CHEBI:597326"/>
    </cofactor>
</comment>
<dbReference type="GO" id="GO:0009082">
    <property type="term" value="P:branched-chain amino acid biosynthetic process"/>
    <property type="evidence" value="ECO:0007669"/>
    <property type="project" value="UniProtKB-KW"/>
</dbReference>
<keyword evidence="9" id="KW-1185">Reference proteome</keyword>
<dbReference type="OrthoDB" id="1937211at2759"/>
<sequence length="379" mass="42194">MGVTRSMMVYKAQGAAQAKGYTDVLYLDCVHKKYLEEVSSCNVFVVKGNVISTPAIKGTILPGITRKSIIDVARSQGFQMYMERGRKDRSRAVSQQYANTLAIGTHALNVVVVEERLVTVDELLDADEVFCTGTAVVVSPVGSITYHGERLSYGNGGVGVVSQQLYAALTRLQMGLTEDKMNWVVEKLIPDYGFRFWLLKEKLGQMGKSCSFKNYDLIQSKIMRLNPPFGVQASLANQFIEKALTFKPKLLIHIVSRETILYTSAWLVKPMWGVIKFLHGRADLTLVPSAALAKELPTKPVCRLTQSGCEADPQKNPFEVFRPGCIWERLLDPPFAELYSKSCHPFFEISTVDLAAKLEETPAQVEPVVKVEKEKSTES</sequence>
<accession>A0A834GBG8</accession>
<gene>
    <name evidence="8" type="ORF">RHSIM_Rhsim10G0086000</name>
</gene>
<dbReference type="InterPro" id="IPR005786">
    <property type="entry name" value="B_amino_transII"/>
</dbReference>
<dbReference type="Gene3D" id="3.20.10.10">
    <property type="entry name" value="D-amino Acid Aminotransferase, subunit A, domain 2"/>
    <property type="match status" value="1"/>
</dbReference>
<evidence type="ECO:0000313" key="8">
    <source>
        <dbReference type="EMBL" id="KAF7128999.1"/>
    </source>
</evidence>
<dbReference type="GO" id="GO:0008652">
    <property type="term" value="P:amino acid biosynthetic process"/>
    <property type="evidence" value="ECO:0007669"/>
    <property type="project" value="UniProtKB-KW"/>
</dbReference>
<dbReference type="PROSITE" id="PS00770">
    <property type="entry name" value="AA_TRANSFER_CLASS_4"/>
    <property type="match status" value="1"/>
</dbReference>
<keyword evidence="6" id="KW-0100">Branched-chain amino acid biosynthesis</keyword>
<evidence type="ECO:0000256" key="2">
    <source>
        <dbReference type="ARBA" id="ARBA00009320"/>
    </source>
</evidence>
<comment type="catalytic activity">
    <reaction evidence="6">
        <text>L-leucine + 2-oxoglutarate = 4-methyl-2-oxopentanoate + L-glutamate</text>
        <dbReference type="Rhea" id="RHEA:18321"/>
        <dbReference type="ChEBI" id="CHEBI:16810"/>
        <dbReference type="ChEBI" id="CHEBI:17865"/>
        <dbReference type="ChEBI" id="CHEBI:29985"/>
        <dbReference type="ChEBI" id="CHEBI:57427"/>
        <dbReference type="EC" id="2.6.1.42"/>
    </reaction>
</comment>
<organism evidence="8 9">
    <name type="scientific">Rhododendron simsii</name>
    <name type="common">Sims's rhododendron</name>
    <dbReference type="NCBI Taxonomy" id="118357"/>
    <lineage>
        <taxon>Eukaryota</taxon>
        <taxon>Viridiplantae</taxon>
        <taxon>Streptophyta</taxon>
        <taxon>Embryophyta</taxon>
        <taxon>Tracheophyta</taxon>
        <taxon>Spermatophyta</taxon>
        <taxon>Magnoliopsida</taxon>
        <taxon>eudicotyledons</taxon>
        <taxon>Gunneridae</taxon>
        <taxon>Pentapetalae</taxon>
        <taxon>asterids</taxon>
        <taxon>Ericales</taxon>
        <taxon>Ericaceae</taxon>
        <taxon>Ericoideae</taxon>
        <taxon>Rhodoreae</taxon>
        <taxon>Rhododendron</taxon>
    </lineage>
</organism>
<evidence type="ECO:0000256" key="1">
    <source>
        <dbReference type="ARBA" id="ARBA00001933"/>
    </source>
</evidence>
<reference evidence="8" key="1">
    <citation type="submission" date="2019-11" db="EMBL/GenBank/DDBJ databases">
        <authorList>
            <person name="Liu Y."/>
            <person name="Hou J."/>
            <person name="Li T.-Q."/>
            <person name="Guan C.-H."/>
            <person name="Wu X."/>
            <person name="Wu H.-Z."/>
            <person name="Ling F."/>
            <person name="Zhang R."/>
            <person name="Shi X.-G."/>
            <person name="Ren J.-P."/>
            <person name="Chen E.-F."/>
            <person name="Sun J.-M."/>
        </authorList>
    </citation>
    <scope>NUCLEOTIDE SEQUENCE</scope>
    <source>
        <strain evidence="8">Adult_tree_wgs_1</strain>
        <tissue evidence="8">Leaves</tissue>
    </source>
</reference>
<comment type="catalytic activity">
    <reaction evidence="6">
        <text>L-valine + 2-oxoglutarate = 3-methyl-2-oxobutanoate + L-glutamate</text>
        <dbReference type="Rhea" id="RHEA:24813"/>
        <dbReference type="ChEBI" id="CHEBI:11851"/>
        <dbReference type="ChEBI" id="CHEBI:16810"/>
        <dbReference type="ChEBI" id="CHEBI:29985"/>
        <dbReference type="ChEBI" id="CHEBI:57762"/>
        <dbReference type="EC" id="2.6.1.42"/>
    </reaction>
</comment>
<dbReference type="InterPro" id="IPR018300">
    <property type="entry name" value="Aminotrans_IV_CS"/>
</dbReference>
<dbReference type="EMBL" id="WJXA01000010">
    <property type="protein sequence ID" value="KAF7128999.1"/>
    <property type="molecule type" value="Genomic_DNA"/>
</dbReference>
<keyword evidence="6" id="KW-0808">Transferase</keyword>
<evidence type="ECO:0000313" key="9">
    <source>
        <dbReference type="Proteomes" id="UP000626092"/>
    </source>
</evidence>
<dbReference type="InterPro" id="IPR058939">
    <property type="entry name" value="Mtase_EDM2"/>
</dbReference>
<protein>
    <recommendedName>
        <fullName evidence="6">Branched-chain-amino-acid aminotransferase</fullName>
        <ecNumber evidence="6">2.6.1.42</ecNumber>
    </recommendedName>
</protein>
<dbReference type="SUPFAM" id="SSF56752">
    <property type="entry name" value="D-aminoacid aminotransferase-like PLP-dependent enzymes"/>
    <property type="match status" value="1"/>
</dbReference>
<proteinExistence type="inferred from homology"/>
<keyword evidence="3 5" id="KW-0663">Pyridoxal phosphate</keyword>
<evidence type="ECO:0000259" key="7">
    <source>
        <dbReference type="Pfam" id="PF26055"/>
    </source>
</evidence>
<evidence type="ECO:0000256" key="4">
    <source>
        <dbReference type="RuleBase" id="RU004106"/>
    </source>
</evidence>
<comment type="caution">
    <text evidence="8">The sequence shown here is derived from an EMBL/GenBank/DDBJ whole genome shotgun (WGS) entry which is preliminary data.</text>
</comment>
<comment type="similarity">
    <text evidence="2 4">Belongs to the class-IV pyridoxal-phosphate-dependent aminotransferase family.</text>
</comment>
<keyword evidence="6" id="KW-0032">Aminotransferase</keyword>
<dbReference type="InterPro" id="IPR036038">
    <property type="entry name" value="Aminotransferase-like"/>
</dbReference>
<dbReference type="PANTHER" id="PTHR42825">
    <property type="entry name" value="AMINO ACID AMINOTRANSFERASE"/>
    <property type="match status" value="1"/>
</dbReference>
<dbReference type="InterPro" id="IPR001544">
    <property type="entry name" value="Aminotrans_IV"/>
</dbReference>